<dbReference type="GO" id="GO:0005739">
    <property type="term" value="C:mitochondrion"/>
    <property type="evidence" value="ECO:0007669"/>
    <property type="project" value="TreeGrafter"/>
</dbReference>
<evidence type="ECO:0000256" key="2">
    <source>
        <dbReference type="ARBA" id="ARBA00001933"/>
    </source>
</evidence>
<dbReference type="GO" id="GO:0008168">
    <property type="term" value="F:methyltransferase activity"/>
    <property type="evidence" value="ECO:0007669"/>
    <property type="project" value="UniProtKB-KW"/>
</dbReference>
<reference evidence="5 6" key="1">
    <citation type="journal article" date="2018" name="Front. Plant Sci.">
        <title>Red Clover (Trifolium pratense) and Zigzag Clover (T. medium) - A Picture of Genomic Similarities and Differences.</title>
        <authorList>
            <person name="Dluhosova J."/>
            <person name="Istvanek J."/>
            <person name="Nedelnik J."/>
            <person name="Repkova J."/>
        </authorList>
    </citation>
    <scope>NUCLEOTIDE SEQUENCE [LARGE SCALE GENOMIC DNA]</scope>
    <source>
        <strain evidence="6">cv. 10/8</strain>
        <tissue evidence="5">Leaf</tissue>
    </source>
</reference>
<protein>
    <submittedName>
        <fullName evidence="5">Serine hydroxymethyltransferase mitochondrial-like</fullName>
    </submittedName>
</protein>
<evidence type="ECO:0000259" key="4">
    <source>
        <dbReference type="Pfam" id="PF00464"/>
    </source>
</evidence>
<dbReference type="InterPro" id="IPR015421">
    <property type="entry name" value="PyrdxlP-dep_Trfase_major"/>
</dbReference>
<keyword evidence="5" id="KW-0489">Methyltransferase</keyword>
<dbReference type="GO" id="GO:0019264">
    <property type="term" value="P:glycine biosynthetic process from serine"/>
    <property type="evidence" value="ECO:0007669"/>
    <property type="project" value="TreeGrafter"/>
</dbReference>
<comment type="catalytic activity">
    <reaction evidence="1">
        <text>(6R)-5,10-methylene-5,6,7,8-tetrahydrofolate + glycine + H2O = (6S)-5,6,7,8-tetrahydrofolate + L-serine</text>
        <dbReference type="Rhea" id="RHEA:15481"/>
        <dbReference type="ChEBI" id="CHEBI:15377"/>
        <dbReference type="ChEBI" id="CHEBI:15636"/>
        <dbReference type="ChEBI" id="CHEBI:33384"/>
        <dbReference type="ChEBI" id="CHEBI:57305"/>
        <dbReference type="ChEBI" id="CHEBI:57453"/>
        <dbReference type="EC" id="2.1.2.1"/>
    </reaction>
</comment>
<proteinExistence type="predicted"/>
<sequence>TCFGITIDLIDYDMLEKTATNFRPKVIVACASAYSPDLDYPRIRKSMRGPGGGMIFFKKGFMHGIDMESAFYIGVFPGLLVNLEYPLIISFLTLLIEKVCEYAPME</sequence>
<dbReference type="AlphaFoldDB" id="A0A392PIT6"/>
<dbReference type="Pfam" id="PF00464">
    <property type="entry name" value="SHMT"/>
    <property type="match status" value="1"/>
</dbReference>
<dbReference type="GO" id="GO:0035999">
    <property type="term" value="P:tetrahydrofolate interconversion"/>
    <property type="evidence" value="ECO:0007669"/>
    <property type="project" value="UniProtKB-UniPathway"/>
</dbReference>
<evidence type="ECO:0000256" key="3">
    <source>
        <dbReference type="ARBA" id="ARBA00022898"/>
    </source>
</evidence>
<dbReference type="Proteomes" id="UP000265520">
    <property type="component" value="Unassembled WGS sequence"/>
</dbReference>
<organism evidence="5 6">
    <name type="scientific">Trifolium medium</name>
    <dbReference type="NCBI Taxonomy" id="97028"/>
    <lineage>
        <taxon>Eukaryota</taxon>
        <taxon>Viridiplantae</taxon>
        <taxon>Streptophyta</taxon>
        <taxon>Embryophyta</taxon>
        <taxon>Tracheophyta</taxon>
        <taxon>Spermatophyta</taxon>
        <taxon>Magnoliopsida</taxon>
        <taxon>eudicotyledons</taxon>
        <taxon>Gunneridae</taxon>
        <taxon>Pentapetalae</taxon>
        <taxon>rosids</taxon>
        <taxon>fabids</taxon>
        <taxon>Fabales</taxon>
        <taxon>Fabaceae</taxon>
        <taxon>Papilionoideae</taxon>
        <taxon>50 kb inversion clade</taxon>
        <taxon>NPAAA clade</taxon>
        <taxon>Hologalegina</taxon>
        <taxon>IRL clade</taxon>
        <taxon>Trifolieae</taxon>
        <taxon>Trifolium</taxon>
    </lineage>
</organism>
<dbReference type="InterPro" id="IPR039429">
    <property type="entry name" value="SHMT-like_dom"/>
</dbReference>
<dbReference type="GO" id="GO:0030170">
    <property type="term" value="F:pyridoxal phosphate binding"/>
    <property type="evidence" value="ECO:0007669"/>
    <property type="project" value="TreeGrafter"/>
</dbReference>
<feature type="non-terminal residue" evidence="5">
    <location>
        <position position="1"/>
    </location>
</feature>
<dbReference type="PANTHER" id="PTHR11680:SF63">
    <property type="entry name" value="SERINE HYDROXYMETHYLTRANSFERASE 3, CHLOROPLASTIC"/>
    <property type="match status" value="1"/>
</dbReference>
<dbReference type="GO" id="GO:0032259">
    <property type="term" value="P:methylation"/>
    <property type="evidence" value="ECO:0007669"/>
    <property type="project" value="UniProtKB-KW"/>
</dbReference>
<feature type="domain" description="Serine hydroxymethyltransferase-like" evidence="4">
    <location>
        <begin position="8"/>
        <end position="45"/>
    </location>
</feature>
<dbReference type="GO" id="GO:0004372">
    <property type="term" value="F:glycine hydroxymethyltransferase activity"/>
    <property type="evidence" value="ECO:0007669"/>
    <property type="project" value="UniProtKB-EC"/>
</dbReference>
<evidence type="ECO:0000313" key="5">
    <source>
        <dbReference type="EMBL" id="MCI11978.1"/>
    </source>
</evidence>
<dbReference type="SUPFAM" id="SSF53383">
    <property type="entry name" value="PLP-dependent transferases"/>
    <property type="match status" value="1"/>
</dbReference>
<dbReference type="Gene3D" id="3.40.640.10">
    <property type="entry name" value="Type I PLP-dependent aspartate aminotransferase-like (Major domain)"/>
    <property type="match status" value="1"/>
</dbReference>
<evidence type="ECO:0000256" key="1">
    <source>
        <dbReference type="ARBA" id="ARBA00001528"/>
    </source>
</evidence>
<comment type="cofactor">
    <cofactor evidence="2">
        <name>pyridoxal 5'-phosphate</name>
        <dbReference type="ChEBI" id="CHEBI:597326"/>
    </cofactor>
</comment>
<dbReference type="InterPro" id="IPR015424">
    <property type="entry name" value="PyrdxlP-dep_Trfase"/>
</dbReference>
<dbReference type="PANTHER" id="PTHR11680">
    <property type="entry name" value="SERINE HYDROXYMETHYLTRANSFERASE"/>
    <property type="match status" value="1"/>
</dbReference>
<name>A0A392PIT6_9FABA</name>
<evidence type="ECO:0000313" key="6">
    <source>
        <dbReference type="Proteomes" id="UP000265520"/>
    </source>
</evidence>
<dbReference type="UniPathway" id="UPA00193"/>
<keyword evidence="6" id="KW-1185">Reference proteome</keyword>
<keyword evidence="5" id="KW-0808">Transferase</keyword>
<comment type="caution">
    <text evidence="5">The sequence shown here is derived from an EMBL/GenBank/DDBJ whole genome shotgun (WGS) entry which is preliminary data.</text>
</comment>
<accession>A0A392PIT6</accession>
<keyword evidence="3" id="KW-0663">Pyridoxal phosphate</keyword>
<dbReference type="InterPro" id="IPR049943">
    <property type="entry name" value="Ser_HO-MeTrfase-like"/>
</dbReference>
<dbReference type="EMBL" id="LXQA010082285">
    <property type="protein sequence ID" value="MCI11978.1"/>
    <property type="molecule type" value="Genomic_DNA"/>
</dbReference>